<feature type="transmembrane region" description="Helical" evidence="7">
    <location>
        <begin position="74"/>
        <end position="98"/>
    </location>
</feature>
<dbReference type="GO" id="GO:0005886">
    <property type="term" value="C:plasma membrane"/>
    <property type="evidence" value="ECO:0007669"/>
    <property type="project" value="UniProtKB-SubCell"/>
</dbReference>
<feature type="domain" description="ABC transmembrane type-1" evidence="8">
    <location>
        <begin position="70"/>
        <end position="262"/>
    </location>
</feature>
<organism evidence="9 10">
    <name type="scientific">Vecturithrix granuli</name>
    <dbReference type="NCBI Taxonomy" id="1499967"/>
    <lineage>
        <taxon>Bacteria</taxon>
        <taxon>Candidatus Moduliflexota</taxon>
        <taxon>Candidatus Vecturitrichia</taxon>
        <taxon>Candidatus Vecturitrichales</taxon>
        <taxon>Candidatus Vecturitrichaceae</taxon>
        <taxon>Candidatus Vecturithrix</taxon>
    </lineage>
</organism>
<dbReference type="STRING" id="1499967.U27_03955"/>
<keyword evidence="9" id="KW-0762">Sugar transport</keyword>
<dbReference type="InterPro" id="IPR035906">
    <property type="entry name" value="MetI-like_sf"/>
</dbReference>
<dbReference type="eggNOG" id="COG0395">
    <property type="taxonomic scope" value="Bacteria"/>
</dbReference>
<proteinExistence type="inferred from homology"/>
<evidence type="ECO:0000256" key="2">
    <source>
        <dbReference type="ARBA" id="ARBA00022448"/>
    </source>
</evidence>
<evidence type="ECO:0000256" key="7">
    <source>
        <dbReference type="RuleBase" id="RU363032"/>
    </source>
</evidence>
<keyword evidence="5 7" id="KW-1133">Transmembrane helix</keyword>
<accession>A0A081BXD6</accession>
<evidence type="ECO:0000313" key="9">
    <source>
        <dbReference type="EMBL" id="GAK56991.1"/>
    </source>
</evidence>
<protein>
    <submittedName>
        <fullName evidence="9">ABC-type sugar transport system, permease component</fullName>
    </submittedName>
</protein>
<dbReference type="SUPFAM" id="SSF161098">
    <property type="entry name" value="MetI-like"/>
    <property type="match status" value="1"/>
</dbReference>
<dbReference type="Pfam" id="PF00528">
    <property type="entry name" value="BPD_transp_1"/>
    <property type="match status" value="1"/>
</dbReference>
<dbReference type="CDD" id="cd06261">
    <property type="entry name" value="TM_PBP2"/>
    <property type="match status" value="1"/>
</dbReference>
<dbReference type="EMBL" id="DF820465">
    <property type="protein sequence ID" value="GAK56991.1"/>
    <property type="molecule type" value="Genomic_DNA"/>
</dbReference>
<sequence>MKQSKGFTIFIHLFLSLAVFIIAFPMLFAFIVSTHTFQDVFTYPPKFLPGTNMIENYQKAWHSVNMGRLLFNSAFISVSVALGKIVLSITSAFAFTYFGDFRGKYFFFVIILITHMLPLPIRIVPTFELMKTFGWVDTYYALTIPFFASATGTLLFRQFFLTIPVSLADAARIDGISPIGFLTKILAPLSRTNMTALFMIEFLYMWNQYLWPLIITNSNQMRVVQIGVKMLLASVEQAAEWNVIMAGTLITMIPPLLVLLLLQRSFVKGFAMQQEK</sequence>
<evidence type="ECO:0000256" key="1">
    <source>
        <dbReference type="ARBA" id="ARBA00004651"/>
    </source>
</evidence>
<dbReference type="Proteomes" id="UP000030661">
    <property type="component" value="Unassembled WGS sequence"/>
</dbReference>
<dbReference type="HOGENOM" id="CLU_016047_1_1_0"/>
<dbReference type="PROSITE" id="PS50928">
    <property type="entry name" value="ABC_TM1"/>
    <property type="match status" value="1"/>
</dbReference>
<dbReference type="InterPro" id="IPR000515">
    <property type="entry name" value="MetI-like"/>
</dbReference>
<name>A0A081BXD6_VECG1</name>
<dbReference type="PANTHER" id="PTHR43744">
    <property type="entry name" value="ABC TRANSPORTER PERMEASE PROTEIN MG189-RELATED-RELATED"/>
    <property type="match status" value="1"/>
</dbReference>
<reference evidence="9 10" key="1">
    <citation type="journal article" date="2015" name="PeerJ">
        <title>First genomic representation of candidate bacterial phylum KSB3 points to enhanced environmental sensing as a trigger of wastewater bulking.</title>
        <authorList>
            <person name="Sekiguchi Y."/>
            <person name="Ohashi A."/>
            <person name="Parks D.H."/>
            <person name="Yamauchi T."/>
            <person name="Tyson G.W."/>
            <person name="Hugenholtz P."/>
        </authorList>
    </citation>
    <scope>NUCLEOTIDE SEQUENCE [LARGE SCALE GENOMIC DNA]</scope>
</reference>
<comment type="subcellular location">
    <subcellularLocation>
        <location evidence="1 7">Cell membrane</location>
        <topology evidence="1 7">Multi-pass membrane protein</topology>
    </subcellularLocation>
</comment>
<keyword evidence="3" id="KW-1003">Cell membrane</keyword>
<keyword evidence="4 7" id="KW-0812">Transmembrane</keyword>
<feature type="transmembrane region" description="Helical" evidence="7">
    <location>
        <begin position="105"/>
        <end position="127"/>
    </location>
</feature>
<feature type="transmembrane region" description="Helical" evidence="7">
    <location>
        <begin position="7"/>
        <end position="32"/>
    </location>
</feature>
<evidence type="ECO:0000256" key="4">
    <source>
        <dbReference type="ARBA" id="ARBA00022692"/>
    </source>
</evidence>
<keyword evidence="6 7" id="KW-0472">Membrane</keyword>
<evidence type="ECO:0000259" key="8">
    <source>
        <dbReference type="PROSITE" id="PS50928"/>
    </source>
</evidence>
<dbReference type="Gene3D" id="1.10.3720.10">
    <property type="entry name" value="MetI-like"/>
    <property type="match status" value="1"/>
</dbReference>
<feature type="transmembrane region" description="Helical" evidence="7">
    <location>
        <begin position="139"/>
        <end position="160"/>
    </location>
</feature>
<evidence type="ECO:0000256" key="6">
    <source>
        <dbReference type="ARBA" id="ARBA00023136"/>
    </source>
</evidence>
<evidence type="ECO:0000313" key="10">
    <source>
        <dbReference type="Proteomes" id="UP000030661"/>
    </source>
</evidence>
<evidence type="ECO:0000256" key="3">
    <source>
        <dbReference type="ARBA" id="ARBA00022475"/>
    </source>
</evidence>
<evidence type="ECO:0000256" key="5">
    <source>
        <dbReference type="ARBA" id="ARBA00022989"/>
    </source>
</evidence>
<keyword evidence="10" id="KW-1185">Reference proteome</keyword>
<comment type="similarity">
    <text evidence="7">Belongs to the binding-protein-dependent transport system permease family.</text>
</comment>
<feature type="transmembrane region" description="Helical" evidence="7">
    <location>
        <begin position="181"/>
        <end position="206"/>
    </location>
</feature>
<keyword evidence="2 7" id="KW-0813">Transport</keyword>
<gene>
    <name evidence="9" type="ORF">U27_03955</name>
</gene>
<feature type="transmembrane region" description="Helical" evidence="7">
    <location>
        <begin position="241"/>
        <end position="262"/>
    </location>
</feature>
<dbReference type="AlphaFoldDB" id="A0A081BXD6"/>
<dbReference type="PANTHER" id="PTHR43744:SF8">
    <property type="entry name" value="SN-GLYCEROL-3-PHOSPHATE TRANSPORT SYSTEM PERMEASE PROTEIN UGPE"/>
    <property type="match status" value="1"/>
</dbReference>
<dbReference type="GO" id="GO:0055085">
    <property type="term" value="P:transmembrane transport"/>
    <property type="evidence" value="ECO:0007669"/>
    <property type="project" value="InterPro"/>
</dbReference>